<gene>
    <name evidence="4" type="primary">LOC110804067</name>
</gene>
<feature type="region of interest" description="Disordered" evidence="1">
    <location>
        <begin position="1"/>
        <end position="25"/>
    </location>
</feature>
<dbReference type="InterPro" id="IPR051266">
    <property type="entry name" value="CLCR"/>
</dbReference>
<dbReference type="PANTHER" id="PTHR10579:SF129">
    <property type="entry name" value="OS01G0640200 PROTEIN"/>
    <property type="match status" value="1"/>
</dbReference>
<dbReference type="KEGG" id="soe:110804067"/>
<dbReference type="SMART" id="SM00327">
    <property type="entry name" value="VWA"/>
    <property type="match status" value="1"/>
</dbReference>
<sequence>MVQKYNDDEEIQRPQSLSGANSGAFEADGTTAMYYNKRDASLKSEKFTVLLELTGTEGDESDERPGLDIVIVLDVSGSMRGKNLEQLKIASKFLIKKLSAVDRLSVVIFSSHAQRLCPLSLMNQDAQSHVEGLIHELKAGGGTNITAGLEEAIKVLNDRRFTDGREVAIMFMSDGNPSKGYDGSKVTFGDVPVHTFGLGQDYHPQVLTDIAARSNGGTFNTSDVDNPKTSNLSIAFAQCLAGLLSVVVKDLTLIITKQKSTIQKVSVGNYPQTRDDTEGTATVSFGNLYSRETRNVLVNLVLDEVKSPKGTDILEFTYTYKRVIGDREYDVAPVTITVSRTETPSGQEIPEVLNEIARQDTAEKMKDARKLADRKLFDDAKGKLNEARQDLERKELNQSDPLIKGLLAEVKQLTELMATPEIYEKLGRAFAFASELSHALQRASARGDVSELRLFATKAMDQLLSQVKNYEKNPNMPVPTTADDKKTRIAEEKANPTIKKPAPKPKETTVADIAQVLSTHLADAIKSLTAIKELIDKSH</sequence>
<dbReference type="Gene3D" id="3.40.50.410">
    <property type="entry name" value="von Willebrand factor, type A domain"/>
    <property type="match status" value="1"/>
</dbReference>
<dbReference type="Proteomes" id="UP000813463">
    <property type="component" value="Chromosome 4"/>
</dbReference>
<reference evidence="4" key="2">
    <citation type="submission" date="2025-08" db="UniProtKB">
        <authorList>
            <consortium name="RefSeq"/>
        </authorList>
    </citation>
    <scope>IDENTIFICATION</scope>
    <source>
        <tissue evidence="4">Leaf</tissue>
    </source>
</reference>
<dbReference type="Pfam" id="PF14624">
    <property type="entry name" value="Vwaint"/>
    <property type="match status" value="1"/>
</dbReference>
<evidence type="ECO:0000313" key="4">
    <source>
        <dbReference type="RefSeq" id="XP_021865325.2"/>
    </source>
</evidence>
<evidence type="ECO:0000313" key="3">
    <source>
        <dbReference type="Proteomes" id="UP000813463"/>
    </source>
</evidence>
<dbReference type="PROSITE" id="PS50234">
    <property type="entry name" value="VWFA"/>
    <property type="match status" value="1"/>
</dbReference>
<evidence type="ECO:0000256" key="1">
    <source>
        <dbReference type="SAM" id="MobiDB-lite"/>
    </source>
</evidence>
<feature type="domain" description="VWFA" evidence="2">
    <location>
        <begin position="68"/>
        <end position="240"/>
    </location>
</feature>
<dbReference type="Pfam" id="PF00092">
    <property type="entry name" value="VWA"/>
    <property type="match status" value="1"/>
</dbReference>
<accession>A0A9R0JF21</accession>
<reference evidence="3" key="1">
    <citation type="journal article" date="2021" name="Nat. Commun.">
        <title>Genomic analyses provide insights into spinach domestication and the genetic basis of agronomic traits.</title>
        <authorList>
            <person name="Cai X."/>
            <person name="Sun X."/>
            <person name="Xu C."/>
            <person name="Sun H."/>
            <person name="Wang X."/>
            <person name="Ge C."/>
            <person name="Zhang Z."/>
            <person name="Wang Q."/>
            <person name="Fei Z."/>
            <person name="Jiao C."/>
            <person name="Wang Q."/>
        </authorList>
    </citation>
    <scope>NUCLEOTIDE SEQUENCE [LARGE SCALE GENOMIC DNA]</scope>
    <source>
        <strain evidence="3">cv. Varoflay</strain>
    </source>
</reference>
<protein>
    <submittedName>
        <fullName evidence="4">E3 ubiquitin-protein ligase WAVH1</fullName>
    </submittedName>
</protein>
<evidence type="ECO:0000259" key="2">
    <source>
        <dbReference type="PROSITE" id="PS50234"/>
    </source>
</evidence>
<dbReference type="InterPro" id="IPR032838">
    <property type="entry name" value="Vwaint_dom"/>
</dbReference>
<organism evidence="3 4">
    <name type="scientific">Spinacia oleracea</name>
    <name type="common">Spinach</name>
    <dbReference type="NCBI Taxonomy" id="3562"/>
    <lineage>
        <taxon>Eukaryota</taxon>
        <taxon>Viridiplantae</taxon>
        <taxon>Streptophyta</taxon>
        <taxon>Embryophyta</taxon>
        <taxon>Tracheophyta</taxon>
        <taxon>Spermatophyta</taxon>
        <taxon>Magnoliopsida</taxon>
        <taxon>eudicotyledons</taxon>
        <taxon>Gunneridae</taxon>
        <taxon>Pentapetalae</taxon>
        <taxon>Caryophyllales</taxon>
        <taxon>Chenopodiaceae</taxon>
        <taxon>Chenopodioideae</taxon>
        <taxon>Anserineae</taxon>
        <taxon>Spinacia</taxon>
    </lineage>
</organism>
<dbReference type="AlphaFoldDB" id="A0A9R0JF21"/>
<dbReference type="GeneID" id="110804067"/>
<dbReference type="RefSeq" id="XP_021865325.2">
    <property type="nucleotide sequence ID" value="XM_022009633.2"/>
</dbReference>
<proteinExistence type="predicted"/>
<keyword evidence="3" id="KW-1185">Reference proteome</keyword>
<dbReference type="PANTHER" id="PTHR10579">
    <property type="entry name" value="CALCIUM-ACTIVATED CHLORIDE CHANNEL REGULATOR"/>
    <property type="match status" value="1"/>
</dbReference>
<name>A0A9R0JF21_SPIOL</name>
<dbReference type="InterPro" id="IPR036465">
    <property type="entry name" value="vWFA_dom_sf"/>
</dbReference>
<dbReference type="InterPro" id="IPR002035">
    <property type="entry name" value="VWF_A"/>
</dbReference>
<dbReference type="SUPFAM" id="SSF53300">
    <property type="entry name" value="vWA-like"/>
    <property type="match status" value="1"/>
</dbReference>